<evidence type="ECO:0000313" key="2">
    <source>
        <dbReference type="Proteomes" id="UP000261257"/>
    </source>
</evidence>
<reference evidence="1 2" key="1">
    <citation type="submission" date="2018-08" db="EMBL/GenBank/DDBJ databases">
        <title>A genome reference for cultivated species of the human gut microbiota.</title>
        <authorList>
            <person name="Zou Y."/>
            <person name="Xue W."/>
            <person name="Luo G."/>
        </authorList>
    </citation>
    <scope>NUCLEOTIDE SEQUENCE [LARGE SCALE GENOMIC DNA]</scope>
    <source>
        <strain evidence="1 2">TF05-11AC</strain>
    </source>
</reference>
<organism evidence="1 2">
    <name type="scientific">Hungatella hathewayi</name>
    <dbReference type="NCBI Taxonomy" id="154046"/>
    <lineage>
        <taxon>Bacteria</taxon>
        <taxon>Bacillati</taxon>
        <taxon>Bacillota</taxon>
        <taxon>Clostridia</taxon>
        <taxon>Lachnospirales</taxon>
        <taxon>Lachnospiraceae</taxon>
        <taxon>Hungatella</taxon>
    </lineage>
</organism>
<dbReference type="EMBL" id="QSSQ01000013">
    <property type="protein sequence ID" value="RGM03580.1"/>
    <property type="molecule type" value="Genomic_DNA"/>
</dbReference>
<sequence length="60" mass="6731">MADYTRRGIPGSAFCIYSFIGLSQVYQPAFGTNYNTKQCDRVKDITKVFAITAILLVFIC</sequence>
<name>A0A3E4U6R2_9FIRM</name>
<proteinExistence type="predicted"/>
<protein>
    <submittedName>
        <fullName evidence="1">Uncharacterized protein</fullName>
    </submittedName>
</protein>
<evidence type="ECO:0000313" key="1">
    <source>
        <dbReference type="EMBL" id="RGM03580.1"/>
    </source>
</evidence>
<accession>A0A3E4U6R2</accession>
<comment type="caution">
    <text evidence="1">The sequence shown here is derived from an EMBL/GenBank/DDBJ whole genome shotgun (WGS) entry which is preliminary data.</text>
</comment>
<dbReference type="AlphaFoldDB" id="A0A3E4U6R2"/>
<gene>
    <name evidence="1" type="ORF">DXC39_14715</name>
</gene>
<dbReference type="Proteomes" id="UP000261257">
    <property type="component" value="Unassembled WGS sequence"/>
</dbReference>